<proteinExistence type="predicted"/>
<name>A0A9P7EJ63_9AGAM</name>
<dbReference type="AlphaFoldDB" id="A0A9P7EJ63"/>
<keyword evidence="2" id="KW-1185">Reference proteome</keyword>
<protein>
    <submittedName>
        <fullName evidence="1">Uncharacterized protein</fullName>
    </submittedName>
</protein>
<evidence type="ECO:0000313" key="2">
    <source>
        <dbReference type="Proteomes" id="UP000807769"/>
    </source>
</evidence>
<accession>A0A9P7EJ63</accession>
<comment type="caution">
    <text evidence="1">The sequence shown here is derived from an EMBL/GenBank/DDBJ whole genome shotgun (WGS) entry which is preliminary data.</text>
</comment>
<organism evidence="1 2">
    <name type="scientific">Suillus subaureus</name>
    <dbReference type="NCBI Taxonomy" id="48587"/>
    <lineage>
        <taxon>Eukaryota</taxon>
        <taxon>Fungi</taxon>
        <taxon>Dikarya</taxon>
        <taxon>Basidiomycota</taxon>
        <taxon>Agaricomycotina</taxon>
        <taxon>Agaricomycetes</taxon>
        <taxon>Agaricomycetidae</taxon>
        <taxon>Boletales</taxon>
        <taxon>Suillineae</taxon>
        <taxon>Suillaceae</taxon>
        <taxon>Suillus</taxon>
    </lineage>
</organism>
<sequence length="127" mass="13791">MSFGSTGAGVMPAKGTQANNLLDAALLELPWYMDLDSICMVGLVPPHALVLLLNPNGHLVLPHILSYPTIWTHVPSYSHAFQAYIWTPLHIQLIPRSPSTVCSTPQQDQLHSGFTPELQTIGSPLLA</sequence>
<dbReference type="Proteomes" id="UP000807769">
    <property type="component" value="Unassembled WGS sequence"/>
</dbReference>
<evidence type="ECO:0000313" key="1">
    <source>
        <dbReference type="EMBL" id="KAG1822692.1"/>
    </source>
</evidence>
<dbReference type="GeneID" id="64636128"/>
<dbReference type="EMBL" id="JABBWG010000005">
    <property type="protein sequence ID" value="KAG1822692.1"/>
    <property type="molecule type" value="Genomic_DNA"/>
</dbReference>
<dbReference type="RefSeq" id="XP_041197098.1">
    <property type="nucleotide sequence ID" value="XM_041342112.1"/>
</dbReference>
<gene>
    <name evidence="1" type="ORF">BJ212DRAFT_1574624</name>
</gene>
<reference evidence="1" key="1">
    <citation type="journal article" date="2020" name="New Phytol.">
        <title>Comparative genomics reveals dynamic genome evolution in host specialist ectomycorrhizal fungi.</title>
        <authorList>
            <person name="Lofgren L.A."/>
            <person name="Nguyen N.H."/>
            <person name="Vilgalys R."/>
            <person name="Ruytinx J."/>
            <person name="Liao H.L."/>
            <person name="Branco S."/>
            <person name="Kuo A."/>
            <person name="LaButti K."/>
            <person name="Lipzen A."/>
            <person name="Andreopoulos W."/>
            <person name="Pangilinan J."/>
            <person name="Riley R."/>
            <person name="Hundley H."/>
            <person name="Na H."/>
            <person name="Barry K."/>
            <person name="Grigoriev I.V."/>
            <person name="Stajich J.E."/>
            <person name="Kennedy P.G."/>
        </authorList>
    </citation>
    <scope>NUCLEOTIDE SEQUENCE</scope>
    <source>
        <strain evidence="1">MN1</strain>
    </source>
</reference>